<keyword evidence="1" id="KW-1133">Transmembrane helix</keyword>
<name>A0ABW2YLF4_9GAMM</name>
<evidence type="ECO:0008006" key="4">
    <source>
        <dbReference type="Google" id="ProtNLM"/>
    </source>
</evidence>
<feature type="transmembrane region" description="Helical" evidence="1">
    <location>
        <begin position="33"/>
        <end position="62"/>
    </location>
</feature>
<reference evidence="3" key="1">
    <citation type="journal article" date="2019" name="Int. J. Syst. Evol. Microbiol.">
        <title>The Global Catalogue of Microorganisms (GCM) 10K type strain sequencing project: providing services to taxonomists for standard genome sequencing and annotation.</title>
        <authorList>
            <consortium name="The Broad Institute Genomics Platform"/>
            <consortium name="The Broad Institute Genome Sequencing Center for Infectious Disease"/>
            <person name="Wu L."/>
            <person name="Ma J."/>
        </authorList>
    </citation>
    <scope>NUCLEOTIDE SEQUENCE [LARGE SCALE GENOMIC DNA]</scope>
    <source>
        <strain evidence="3">CCUG 55491</strain>
    </source>
</reference>
<dbReference type="Proteomes" id="UP001597090">
    <property type="component" value="Unassembled WGS sequence"/>
</dbReference>
<proteinExistence type="predicted"/>
<evidence type="ECO:0000313" key="2">
    <source>
        <dbReference type="EMBL" id="MFD0739239.1"/>
    </source>
</evidence>
<organism evidence="2 3">
    <name type="scientific">Lysobacter koreensis</name>
    <dbReference type="NCBI Taxonomy" id="266122"/>
    <lineage>
        <taxon>Bacteria</taxon>
        <taxon>Pseudomonadati</taxon>
        <taxon>Pseudomonadota</taxon>
        <taxon>Gammaproteobacteria</taxon>
        <taxon>Lysobacterales</taxon>
        <taxon>Lysobacteraceae</taxon>
        <taxon>Lysobacter</taxon>
    </lineage>
</organism>
<keyword evidence="1" id="KW-0472">Membrane</keyword>
<dbReference type="RefSeq" id="WP_386812244.1">
    <property type="nucleotide sequence ID" value="NZ_JBHTIH010000003.1"/>
</dbReference>
<comment type="caution">
    <text evidence="2">The sequence shown here is derived from an EMBL/GenBank/DDBJ whole genome shotgun (WGS) entry which is preliminary data.</text>
</comment>
<evidence type="ECO:0000256" key="1">
    <source>
        <dbReference type="SAM" id="Phobius"/>
    </source>
</evidence>
<keyword evidence="1" id="KW-0812">Transmembrane</keyword>
<sequence>MIAPTFRFDSRFFQSRMRAAFEPRKPRHRLLRFALGVVGLGLLVLLVMFGVVVGAAMLVAGLTYRLWSRRGKPIARDARVVDGEYRVVAKPALTGSR</sequence>
<gene>
    <name evidence="2" type="ORF">ACFQZQ_08105</name>
</gene>
<evidence type="ECO:0000313" key="3">
    <source>
        <dbReference type="Proteomes" id="UP001597090"/>
    </source>
</evidence>
<keyword evidence="3" id="KW-1185">Reference proteome</keyword>
<protein>
    <recommendedName>
        <fullName evidence="4">Transmembrane protein</fullName>
    </recommendedName>
</protein>
<accession>A0ABW2YLF4</accession>
<dbReference type="EMBL" id="JBHTIH010000003">
    <property type="protein sequence ID" value="MFD0739239.1"/>
    <property type="molecule type" value="Genomic_DNA"/>
</dbReference>